<evidence type="ECO:0000313" key="4">
    <source>
        <dbReference type="EMBL" id="THH20211.1"/>
    </source>
</evidence>
<evidence type="ECO:0000256" key="2">
    <source>
        <dbReference type="SAM" id="MobiDB-lite"/>
    </source>
</evidence>
<dbReference type="PANTHER" id="PTHR11102">
    <property type="entry name" value="SEL-1-LIKE PROTEIN"/>
    <property type="match status" value="1"/>
</dbReference>
<sequence length="835" mass="92929">MKLRHHTWIPTRIYNYLTREIRGGRMKEDDLTGKAVKVVDLLQHAAELGNNDALYTLAQISLFPPNSYFPSNPALSFSTHSQHARETGNATSQAIIGFFYATGYSGVVPVDQAKAQLYLTFAAHGGHKGSQMALGYRYWSGIGVAENCMTALDWYEEAAEQSMAKFLSGPPGGRTLPLTPPHLSDLAGGVYGPGASVASTGPNAGRPVIKTMVSRAAGETWDDLLEYYLFNADRGEQDFAYRLGKIFYHGSIYTHHGGIASGGDGAADVTRDFHRARHYFLRIARQIWPTDPNDPRDYRRPSKEDAPQQAGFAAFAAGYLGRMHLRGEGVKQDAAMAKMWFERGADYGDRECHNGLGIIWRDGLVDGKKDLQKAYSYFMTAASLELADAQVQIGKLYYDNGDPKSAITYFDQGIREGNRFEGYYYVADLHARTSRSPTTPREIAGSACAMAVSFYKLVSERGAWGDDLLQDADLEWQLGTDRGEEMAMLRWWLAAERGYEIAQNNIAFQLDQDRSILRSTRFAPTSPDNGTARLALTQWTRSAAQHNVDALVKVGDYYYYGLGVSEEEENLRYEKAAGYYQSAVDSSASALAMWNLGWMYETGKGVPQDFHLAKRHYDMALATNSEAYLPVTLALIKLHAKSLWYTLLGGPEGLNLWHSTDDKVFYAENTGKDSTGSQEGGVRTAHSAENEVEDDERDGPWYLGKAKDEFNKRQRGQTVGEIAEDDDPVQWAKDRKAADNDRDGDFGPEDYFDAATRGGRREEGVNEFGETMLLVALCVVVSTLLFIRGRWVERLRRDEQEQQDQNAPQPPPQPAGGLYPPPGDAAARNDWNILR</sequence>
<dbReference type="InterPro" id="IPR006597">
    <property type="entry name" value="Sel1-like"/>
</dbReference>
<feature type="compositionally biased region" description="Pro residues" evidence="2">
    <location>
        <begin position="808"/>
        <end position="823"/>
    </location>
</feature>
<dbReference type="InterPro" id="IPR050767">
    <property type="entry name" value="Sel1_AlgK"/>
</dbReference>
<keyword evidence="3" id="KW-0812">Transmembrane</keyword>
<reference evidence="4 5" key="1">
    <citation type="submission" date="2019-02" db="EMBL/GenBank/DDBJ databases">
        <title>Genome sequencing of the rare red list fungi Antrodiella citrinella (Flaviporus citrinellus).</title>
        <authorList>
            <person name="Buettner E."/>
            <person name="Kellner H."/>
        </authorList>
    </citation>
    <scope>NUCLEOTIDE SEQUENCE [LARGE SCALE GENOMIC DNA]</scope>
    <source>
        <strain evidence="4 5">DSM 108506</strain>
    </source>
</reference>
<comment type="similarity">
    <text evidence="1">Belongs to the sel-1 family.</text>
</comment>
<dbReference type="SUPFAM" id="SSF81901">
    <property type="entry name" value="HCP-like"/>
    <property type="match status" value="3"/>
</dbReference>
<comment type="caution">
    <text evidence="4">The sequence shown here is derived from an EMBL/GenBank/DDBJ whole genome shotgun (WGS) entry which is preliminary data.</text>
</comment>
<organism evidence="4 5">
    <name type="scientific">Antrodiella citrinella</name>
    <dbReference type="NCBI Taxonomy" id="2447956"/>
    <lineage>
        <taxon>Eukaryota</taxon>
        <taxon>Fungi</taxon>
        <taxon>Dikarya</taxon>
        <taxon>Basidiomycota</taxon>
        <taxon>Agaricomycotina</taxon>
        <taxon>Agaricomycetes</taxon>
        <taxon>Polyporales</taxon>
        <taxon>Steccherinaceae</taxon>
        <taxon>Antrodiella</taxon>
    </lineage>
</organism>
<dbReference type="SMART" id="SM00671">
    <property type="entry name" value="SEL1"/>
    <property type="match status" value="7"/>
</dbReference>
<dbReference type="PANTHER" id="PTHR11102:SF147">
    <property type="entry name" value="SEL1L ADAPTOR SUBUNIT OF ERAD E3 UBIQUITIN LIGASE"/>
    <property type="match status" value="1"/>
</dbReference>
<proteinExistence type="inferred from homology"/>
<feature type="region of interest" description="Disordered" evidence="2">
    <location>
        <begin position="797"/>
        <end position="835"/>
    </location>
</feature>
<evidence type="ECO:0008006" key="6">
    <source>
        <dbReference type="Google" id="ProtNLM"/>
    </source>
</evidence>
<dbReference type="GO" id="GO:0005789">
    <property type="term" value="C:endoplasmic reticulum membrane"/>
    <property type="evidence" value="ECO:0007669"/>
    <property type="project" value="TreeGrafter"/>
</dbReference>
<keyword evidence="3" id="KW-1133">Transmembrane helix</keyword>
<protein>
    <recommendedName>
        <fullName evidence="6">HCP-like protein</fullName>
    </recommendedName>
</protein>
<keyword evidence="3" id="KW-0472">Membrane</keyword>
<keyword evidence="5" id="KW-1185">Reference proteome</keyword>
<evidence type="ECO:0000256" key="3">
    <source>
        <dbReference type="SAM" id="Phobius"/>
    </source>
</evidence>
<evidence type="ECO:0000313" key="5">
    <source>
        <dbReference type="Proteomes" id="UP000308730"/>
    </source>
</evidence>
<dbReference type="Gene3D" id="1.25.40.10">
    <property type="entry name" value="Tetratricopeptide repeat domain"/>
    <property type="match status" value="3"/>
</dbReference>
<accession>A0A4S4M753</accession>
<feature type="compositionally biased region" description="Basic and acidic residues" evidence="2">
    <location>
        <begin position="732"/>
        <end position="745"/>
    </location>
</feature>
<dbReference type="EMBL" id="SGPM01000502">
    <property type="protein sequence ID" value="THH20211.1"/>
    <property type="molecule type" value="Genomic_DNA"/>
</dbReference>
<dbReference type="GO" id="GO:0036503">
    <property type="term" value="P:ERAD pathway"/>
    <property type="evidence" value="ECO:0007669"/>
    <property type="project" value="TreeGrafter"/>
</dbReference>
<name>A0A4S4M753_9APHY</name>
<dbReference type="Pfam" id="PF08238">
    <property type="entry name" value="Sel1"/>
    <property type="match status" value="7"/>
</dbReference>
<evidence type="ECO:0000256" key="1">
    <source>
        <dbReference type="ARBA" id="ARBA00038101"/>
    </source>
</evidence>
<feature type="transmembrane region" description="Helical" evidence="3">
    <location>
        <begin position="768"/>
        <end position="787"/>
    </location>
</feature>
<gene>
    <name evidence="4" type="ORF">EUX98_g8629</name>
</gene>
<dbReference type="Proteomes" id="UP000308730">
    <property type="component" value="Unassembled WGS sequence"/>
</dbReference>
<dbReference type="OrthoDB" id="27934at2759"/>
<dbReference type="InterPro" id="IPR011990">
    <property type="entry name" value="TPR-like_helical_dom_sf"/>
</dbReference>
<feature type="region of interest" description="Disordered" evidence="2">
    <location>
        <begin position="669"/>
        <end position="758"/>
    </location>
</feature>
<dbReference type="AlphaFoldDB" id="A0A4S4M753"/>